<sequence>MDNCTLNVPYAWGSDAGRTQKEARPNTWRVVVVLVAFTVGECSWTDLILHAASLRRTLHVIRLGFSDHLPSLSSLASSLPKNQGLEPFACVQK</sequence>
<protein>
    <recommendedName>
        <fullName evidence="3">Transposase</fullName>
    </recommendedName>
</protein>
<keyword evidence="2" id="KW-1185">Reference proteome</keyword>
<evidence type="ECO:0000313" key="1">
    <source>
        <dbReference type="EMBL" id="WRI22380.1"/>
    </source>
</evidence>
<name>A0ABZ0ZZ41_9PSED</name>
<dbReference type="GeneID" id="88825620"/>
<dbReference type="RefSeq" id="WP_134743041.1">
    <property type="nucleotide sequence ID" value="NZ_AYTD01000012.1"/>
</dbReference>
<accession>A0ABZ0ZZ41</accession>
<proteinExistence type="predicted"/>
<reference evidence="1 2" key="1">
    <citation type="submission" date="2023-12" db="EMBL/GenBank/DDBJ databases">
        <title>First complete genome sequence of Pseudomonas canadensis strain Pcan-CK-23 isolated from homogenized tissues of Zophobas morio larvae.</title>
        <authorList>
            <person name="Kundlacz C."/>
            <person name="Aldeia C."/>
            <person name="Eddoubaji Y."/>
            <person name="Campos-Madueno E.I."/>
            <person name="Endimiani A."/>
        </authorList>
    </citation>
    <scope>NUCLEOTIDE SEQUENCE [LARGE SCALE GENOMIC DNA]</scope>
    <source>
        <strain evidence="1 2">Pcan-CK-23</strain>
    </source>
</reference>
<dbReference type="Proteomes" id="UP001322392">
    <property type="component" value="Chromosome"/>
</dbReference>
<gene>
    <name evidence="1" type="ORF">SPL95_17350</name>
</gene>
<dbReference type="EMBL" id="CP139639">
    <property type="protein sequence ID" value="WRI22380.1"/>
    <property type="molecule type" value="Genomic_DNA"/>
</dbReference>
<organism evidence="1 2">
    <name type="scientific">Pseudomonas canadensis</name>
    <dbReference type="NCBI Taxonomy" id="915099"/>
    <lineage>
        <taxon>Bacteria</taxon>
        <taxon>Pseudomonadati</taxon>
        <taxon>Pseudomonadota</taxon>
        <taxon>Gammaproteobacteria</taxon>
        <taxon>Pseudomonadales</taxon>
        <taxon>Pseudomonadaceae</taxon>
        <taxon>Pseudomonas</taxon>
    </lineage>
</organism>
<evidence type="ECO:0000313" key="2">
    <source>
        <dbReference type="Proteomes" id="UP001322392"/>
    </source>
</evidence>
<evidence type="ECO:0008006" key="3">
    <source>
        <dbReference type="Google" id="ProtNLM"/>
    </source>
</evidence>